<protein>
    <submittedName>
        <fullName evidence="10">Sugar ABC transporter permease</fullName>
    </submittedName>
</protein>
<dbReference type="Gene3D" id="1.10.3720.10">
    <property type="entry name" value="MetI-like"/>
    <property type="match status" value="1"/>
</dbReference>
<dbReference type="InterPro" id="IPR035906">
    <property type="entry name" value="MetI-like_sf"/>
</dbReference>
<dbReference type="EMBL" id="BNJK01000001">
    <property type="protein sequence ID" value="GHO91972.1"/>
    <property type="molecule type" value="Genomic_DNA"/>
</dbReference>
<sequence length="300" mass="33485">MLQETISKGEASGAKQTSVPAQRKSNAPHILGRILIHLLLAIGALVMAAPFFWMLLTSLKDTSQAFSDPPTWIPNPFVWSNFPDSLNALPFGLAYFNSTYIAVVVVFCQLLTCSMAGYAFARIKFPGRDIIFILFLATLMIPFQLTIIPVFLTMKELGWLDTHLSLIVPPSLFSAFGVFLMRQFIMSIPIELEEAAIVDGANRWTIYWNILLPLLKAPLAALGIFSFLGMWNDFFRPLIMLNSPNNFTVPLMLNQFRGQYATEWTMVMAGSVIAVIPVLIVYIIFQRQIIQGIATTGLKA</sequence>
<evidence type="ECO:0000256" key="3">
    <source>
        <dbReference type="ARBA" id="ARBA00022475"/>
    </source>
</evidence>
<dbReference type="PANTHER" id="PTHR43744:SF12">
    <property type="entry name" value="ABC TRANSPORTER PERMEASE PROTEIN MG189-RELATED"/>
    <property type="match status" value="1"/>
</dbReference>
<keyword evidence="4 7" id="KW-0812">Transmembrane</keyword>
<feature type="transmembrane region" description="Helical" evidence="7">
    <location>
        <begin position="206"/>
        <end position="231"/>
    </location>
</feature>
<proteinExistence type="inferred from homology"/>
<dbReference type="GO" id="GO:0005886">
    <property type="term" value="C:plasma membrane"/>
    <property type="evidence" value="ECO:0007669"/>
    <property type="project" value="UniProtKB-SubCell"/>
</dbReference>
<keyword evidence="5 7" id="KW-1133">Transmembrane helix</keyword>
<feature type="transmembrane region" description="Helical" evidence="7">
    <location>
        <begin position="100"/>
        <end position="121"/>
    </location>
</feature>
<evidence type="ECO:0000256" key="5">
    <source>
        <dbReference type="ARBA" id="ARBA00022989"/>
    </source>
</evidence>
<comment type="caution">
    <text evidence="10">The sequence shown here is derived from an EMBL/GenBank/DDBJ whole genome shotgun (WGS) entry which is preliminary data.</text>
</comment>
<feature type="domain" description="ABC transmembrane type-1" evidence="9">
    <location>
        <begin position="95"/>
        <end position="285"/>
    </location>
</feature>
<dbReference type="AlphaFoldDB" id="A0A8J3MZJ4"/>
<comment type="similarity">
    <text evidence="7">Belongs to the binding-protein-dependent transport system permease family.</text>
</comment>
<evidence type="ECO:0000256" key="1">
    <source>
        <dbReference type="ARBA" id="ARBA00004651"/>
    </source>
</evidence>
<feature type="transmembrane region" description="Helical" evidence="7">
    <location>
        <begin position="130"/>
        <end position="152"/>
    </location>
</feature>
<dbReference type="Proteomes" id="UP000597444">
    <property type="component" value="Unassembled WGS sequence"/>
</dbReference>
<keyword evidence="3" id="KW-1003">Cell membrane</keyword>
<reference evidence="10" key="1">
    <citation type="submission" date="2020-10" db="EMBL/GenBank/DDBJ databases">
        <title>Taxonomic study of unclassified bacteria belonging to the class Ktedonobacteria.</title>
        <authorList>
            <person name="Yabe S."/>
            <person name="Wang C.M."/>
            <person name="Zheng Y."/>
            <person name="Sakai Y."/>
            <person name="Cavaletti L."/>
            <person name="Monciardini P."/>
            <person name="Donadio S."/>
        </authorList>
    </citation>
    <scope>NUCLEOTIDE SEQUENCE</scope>
    <source>
        <strain evidence="10">ID150040</strain>
    </source>
</reference>
<evidence type="ECO:0000256" key="7">
    <source>
        <dbReference type="RuleBase" id="RU363032"/>
    </source>
</evidence>
<feature type="transmembrane region" description="Helical" evidence="7">
    <location>
        <begin position="264"/>
        <end position="285"/>
    </location>
</feature>
<feature type="transmembrane region" description="Helical" evidence="7">
    <location>
        <begin position="34"/>
        <end position="56"/>
    </location>
</feature>
<dbReference type="RefSeq" id="WP_220202835.1">
    <property type="nucleotide sequence ID" value="NZ_BNJK01000001.1"/>
</dbReference>
<dbReference type="PANTHER" id="PTHR43744">
    <property type="entry name" value="ABC TRANSPORTER PERMEASE PROTEIN MG189-RELATED-RELATED"/>
    <property type="match status" value="1"/>
</dbReference>
<evidence type="ECO:0000259" key="9">
    <source>
        <dbReference type="PROSITE" id="PS50928"/>
    </source>
</evidence>
<dbReference type="InterPro" id="IPR000515">
    <property type="entry name" value="MetI-like"/>
</dbReference>
<accession>A0A8J3MZJ4</accession>
<evidence type="ECO:0000256" key="8">
    <source>
        <dbReference type="SAM" id="MobiDB-lite"/>
    </source>
</evidence>
<keyword evidence="11" id="KW-1185">Reference proteome</keyword>
<dbReference type="PROSITE" id="PS50928">
    <property type="entry name" value="ABC_TM1"/>
    <property type="match status" value="1"/>
</dbReference>
<keyword evidence="2 7" id="KW-0813">Transport</keyword>
<evidence type="ECO:0000313" key="10">
    <source>
        <dbReference type="EMBL" id="GHO91972.1"/>
    </source>
</evidence>
<keyword evidence="6 7" id="KW-0472">Membrane</keyword>
<evidence type="ECO:0000256" key="4">
    <source>
        <dbReference type="ARBA" id="ARBA00022692"/>
    </source>
</evidence>
<evidence type="ECO:0000313" key="11">
    <source>
        <dbReference type="Proteomes" id="UP000597444"/>
    </source>
</evidence>
<gene>
    <name evidence="10" type="ORF">KSF_020200</name>
</gene>
<feature type="region of interest" description="Disordered" evidence="8">
    <location>
        <begin position="1"/>
        <end position="21"/>
    </location>
</feature>
<evidence type="ECO:0000256" key="2">
    <source>
        <dbReference type="ARBA" id="ARBA00022448"/>
    </source>
</evidence>
<feature type="transmembrane region" description="Helical" evidence="7">
    <location>
        <begin position="164"/>
        <end position="185"/>
    </location>
</feature>
<dbReference type="Pfam" id="PF00528">
    <property type="entry name" value="BPD_transp_1"/>
    <property type="match status" value="1"/>
</dbReference>
<dbReference type="GO" id="GO:0055085">
    <property type="term" value="P:transmembrane transport"/>
    <property type="evidence" value="ECO:0007669"/>
    <property type="project" value="InterPro"/>
</dbReference>
<name>A0A8J3MZJ4_9CHLR</name>
<dbReference type="CDD" id="cd06261">
    <property type="entry name" value="TM_PBP2"/>
    <property type="match status" value="1"/>
</dbReference>
<organism evidence="10 11">
    <name type="scientific">Reticulibacter mediterranei</name>
    <dbReference type="NCBI Taxonomy" id="2778369"/>
    <lineage>
        <taxon>Bacteria</taxon>
        <taxon>Bacillati</taxon>
        <taxon>Chloroflexota</taxon>
        <taxon>Ktedonobacteria</taxon>
        <taxon>Ktedonobacterales</taxon>
        <taxon>Reticulibacteraceae</taxon>
        <taxon>Reticulibacter</taxon>
    </lineage>
</organism>
<dbReference type="SUPFAM" id="SSF161098">
    <property type="entry name" value="MetI-like"/>
    <property type="match status" value="1"/>
</dbReference>
<comment type="subcellular location">
    <subcellularLocation>
        <location evidence="1 7">Cell membrane</location>
        <topology evidence="1 7">Multi-pass membrane protein</topology>
    </subcellularLocation>
</comment>
<evidence type="ECO:0000256" key="6">
    <source>
        <dbReference type="ARBA" id="ARBA00023136"/>
    </source>
</evidence>